<dbReference type="PROSITE" id="PS51257">
    <property type="entry name" value="PROKAR_LIPOPROTEIN"/>
    <property type="match status" value="1"/>
</dbReference>
<name>S3JWM9_TREMA</name>
<dbReference type="OrthoDB" id="359721at2"/>
<dbReference type="HOGENOM" id="CLU_007801_1_0_12"/>
<protein>
    <submittedName>
        <fullName evidence="2">Uncharacterized protein</fullName>
    </submittedName>
</protein>
<dbReference type="eggNOG" id="ENOG5031BZG">
    <property type="taxonomic scope" value="Bacteria"/>
</dbReference>
<evidence type="ECO:0000313" key="3">
    <source>
        <dbReference type="Proteomes" id="UP000014541"/>
    </source>
</evidence>
<keyword evidence="3" id="KW-1185">Reference proteome</keyword>
<dbReference type="RefSeq" id="WP_016524989.1">
    <property type="nucleotide sequence ID" value="NZ_KE332518.1"/>
</dbReference>
<evidence type="ECO:0000256" key="1">
    <source>
        <dbReference type="SAM" id="SignalP"/>
    </source>
</evidence>
<keyword evidence="1" id="KW-0732">Signal</keyword>
<dbReference type="EMBL" id="ATFF01000006">
    <property type="protein sequence ID" value="EPF30378.1"/>
    <property type="molecule type" value="Genomic_DNA"/>
</dbReference>
<dbReference type="STRING" id="1125699.HMPREF9194_00695"/>
<organism evidence="2 3">
    <name type="scientific">Treponema maltophilum ATCC 51939</name>
    <dbReference type="NCBI Taxonomy" id="1125699"/>
    <lineage>
        <taxon>Bacteria</taxon>
        <taxon>Pseudomonadati</taxon>
        <taxon>Spirochaetota</taxon>
        <taxon>Spirochaetia</taxon>
        <taxon>Spirochaetales</taxon>
        <taxon>Treponemataceae</taxon>
        <taxon>Treponema</taxon>
    </lineage>
</organism>
<proteinExistence type="predicted"/>
<feature type="chain" id="PRO_5004510835" evidence="1">
    <location>
        <begin position="22"/>
        <end position="773"/>
    </location>
</feature>
<sequence length="773" mass="84323">MKKFITAVLLLSTVFFSCNQAVNGEYATVVLDLGGSASGARAIGQNGLPFLKDTHITIEAVGRVGGTFVKEFAPGEAGNIVLRFIAGDTVRLRVKASNASGIWSGGTTFTVEEGTNAVSVKLNKTISGAQALTFSKTSSSSPTFNFTVGGKSLLPSFSGQGLPAFCRDGKGNIYIGNGNTLHFYTSEGDRSGTPTVVTGNIKQLVGDSKTGKVFLLDDNKKLYDVQAESPLSNWSSVSLSSFSSINCIAAHDGQLFVLGEQTSGTKLYVYDINMQLPANQINNEKPNNIDPPSGISNYQYTDMFVTDDAVYLLRNDYTVVPDQYGNVYSKGALIKYEYNKVKKKIDDREEFGKSDKDDENGIVPTGASCFYGPLKFIGFDDDVLYIADDGVTFTYFNEAPRITANKNRIASFNTSTKSLSFTDTSATWEKEEKILPQKTLLWKKATGITEGFDYYTVASAGSSLDSAVITSVSDNNYYTDIFCFDQDGNLYLVKKGRSDYEVVRYETTANGGYDFDHPLTPSPNPFGTDKITAIAVDASGTIEHGGYRYNALYYCYEYSPSVYKIGRIRWQTTQDFSAAATHSSWTEIPESSPVPLAANKDGLFVATNGASGFSIKKFKHDGSSDGDIQSHDDVGNINALQILDGVLYGISTKQEIGSDPAFFNMSGKLLKIGETENFGGEEVFYYDMNNASNGDFAPYRFIAVKPKKLVIASDGAYGLEDKTSYNKNRVLLFTLDGSGDMVGDHPDLLIPDTRITFSKELRYNVDCGQFDWK</sequence>
<dbReference type="AlphaFoldDB" id="S3JWM9"/>
<feature type="signal peptide" evidence="1">
    <location>
        <begin position="1"/>
        <end position="21"/>
    </location>
</feature>
<gene>
    <name evidence="2" type="ORF">HMPREF9194_00695</name>
</gene>
<dbReference type="PATRIC" id="fig|1125699.3.peg.708"/>
<reference evidence="2 3" key="1">
    <citation type="submission" date="2013-04" db="EMBL/GenBank/DDBJ databases">
        <title>The Genome Sequence of Treponema maltophilum ATCC 51939.</title>
        <authorList>
            <consortium name="The Broad Institute Genomics Platform"/>
            <person name="Earl A."/>
            <person name="Ward D."/>
            <person name="Feldgarden M."/>
            <person name="Gevers D."/>
            <person name="Leonetti C."/>
            <person name="Blanton J.M."/>
            <person name="Dewhirst F.E."/>
            <person name="Izard J."/>
            <person name="Walker B."/>
            <person name="Young S."/>
            <person name="Zeng Q."/>
            <person name="Gargeya S."/>
            <person name="Fitzgerald M."/>
            <person name="Haas B."/>
            <person name="Abouelleil A."/>
            <person name="Allen A.W."/>
            <person name="Alvarado L."/>
            <person name="Arachchi H.M."/>
            <person name="Berlin A.M."/>
            <person name="Chapman S.B."/>
            <person name="Gainer-Dewar J."/>
            <person name="Goldberg J."/>
            <person name="Griggs A."/>
            <person name="Gujja S."/>
            <person name="Hansen M."/>
            <person name="Howarth C."/>
            <person name="Imamovic A."/>
            <person name="Ireland A."/>
            <person name="Larimer J."/>
            <person name="McCowan C."/>
            <person name="Murphy C."/>
            <person name="Pearson M."/>
            <person name="Poon T.W."/>
            <person name="Priest M."/>
            <person name="Roberts A."/>
            <person name="Saif S."/>
            <person name="Shea T."/>
            <person name="Sisk P."/>
            <person name="Sykes S."/>
            <person name="Wortman J."/>
            <person name="Nusbaum C."/>
            <person name="Birren B."/>
        </authorList>
    </citation>
    <scope>NUCLEOTIDE SEQUENCE [LARGE SCALE GENOMIC DNA]</scope>
    <source>
        <strain evidence="2 3">ATCC 51939</strain>
    </source>
</reference>
<comment type="caution">
    <text evidence="2">The sequence shown here is derived from an EMBL/GenBank/DDBJ whole genome shotgun (WGS) entry which is preliminary data.</text>
</comment>
<evidence type="ECO:0000313" key="2">
    <source>
        <dbReference type="EMBL" id="EPF30378.1"/>
    </source>
</evidence>
<dbReference type="Proteomes" id="UP000014541">
    <property type="component" value="Unassembled WGS sequence"/>
</dbReference>
<accession>S3JWM9</accession>